<evidence type="ECO:0000256" key="3">
    <source>
        <dbReference type="ARBA" id="ARBA00022745"/>
    </source>
</evidence>
<dbReference type="Gene3D" id="1.10.3180.10">
    <property type="entry name" value="DNA-binding domain of EIN3-like"/>
    <property type="match status" value="2"/>
</dbReference>
<evidence type="ECO:0000259" key="6">
    <source>
        <dbReference type="Pfam" id="PF04873"/>
    </source>
</evidence>
<comment type="similarity">
    <text evidence="2">Belongs to the EIN3 family.</text>
</comment>
<dbReference type="Pfam" id="PF04873">
    <property type="entry name" value="EIN3_DNA-bd"/>
    <property type="match status" value="1"/>
</dbReference>
<evidence type="ECO:0000313" key="7">
    <source>
        <dbReference type="EMBL" id="KAK9272519.1"/>
    </source>
</evidence>
<reference evidence="7 8" key="1">
    <citation type="journal article" date="2024" name="Plant J.">
        <title>Genome sequences and population genomics reveal climatic adaptation and genomic divergence between two closely related sweetgum species.</title>
        <authorList>
            <person name="Xu W.Q."/>
            <person name="Ren C.Q."/>
            <person name="Zhang X.Y."/>
            <person name="Comes H.P."/>
            <person name="Liu X.H."/>
            <person name="Li Y.G."/>
            <person name="Kettle C.J."/>
            <person name="Jalonen R."/>
            <person name="Gaisberger H."/>
            <person name="Ma Y.Z."/>
            <person name="Qiu Y.X."/>
        </authorList>
    </citation>
    <scope>NUCLEOTIDE SEQUENCE [LARGE SCALE GENOMIC DNA]</scope>
    <source>
        <strain evidence="7">Hangzhou</strain>
    </source>
</reference>
<dbReference type="Proteomes" id="UP001415857">
    <property type="component" value="Unassembled WGS sequence"/>
</dbReference>
<keyword evidence="4" id="KW-0539">Nucleus</keyword>
<organism evidence="7 8">
    <name type="scientific">Liquidambar formosana</name>
    <name type="common">Formosan gum</name>
    <dbReference type="NCBI Taxonomy" id="63359"/>
    <lineage>
        <taxon>Eukaryota</taxon>
        <taxon>Viridiplantae</taxon>
        <taxon>Streptophyta</taxon>
        <taxon>Embryophyta</taxon>
        <taxon>Tracheophyta</taxon>
        <taxon>Spermatophyta</taxon>
        <taxon>Magnoliopsida</taxon>
        <taxon>eudicotyledons</taxon>
        <taxon>Gunneridae</taxon>
        <taxon>Pentapetalae</taxon>
        <taxon>Saxifragales</taxon>
        <taxon>Altingiaceae</taxon>
        <taxon>Liquidambar</taxon>
    </lineage>
</organism>
<evidence type="ECO:0000313" key="8">
    <source>
        <dbReference type="Proteomes" id="UP001415857"/>
    </source>
</evidence>
<dbReference type="PANTHER" id="PTHR33305:SF29">
    <property type="entry name" value="ETHYLENE INSENSITIVE 3-LIKE 5 PROTEIN"/>
    <property type="match status" value="1"/>
</dbReference>
<evidence type="ECO:0000256" key="2">
    <source>
        <dbReference type="ARBA" id="ARBA00009416"/>
    </source>
</evidence>
<feature type="domain" description="Ethylene insensitive 3-like DNA-binding" evidence="6">
    <location>
        <begin position="29"/>
        <end position="197"/>
    </location>
</feature>
<protein>
    <recommendedName>
        <fullName evidence="6">Ethylene insensitive 3-like DNA-binding domain-containing protein</fullName>
    </recommendedName>
</protein>
<comment type="caution">
    <text evidence="7">The sequence shown here is derived from an EMBL/GenBank/DDBJ whole genome shotgun (WGS) entry which is preliminary data.</text>
</comment>
<evidence type="ECO:0000256" key="1">
    <source>
        <dbReference type="ARBA" id="ARBA00004123"/>
    </source>
</evidence>
<dbReference type="SUPFAM" id="SSF116768">
    <property type="entry name" value="DNA-binding domain of EIN3-like"/>
    <property type="match status" value="1"/>
</dbReference>
<keyword evidence="3" id="KW-0936">Ethylene signaling pathway</keyword>
<feature type="compositionally biased region" description="Acidic residues" evidence="5">
    <location>
        <begin position="15"/>
        <end position="25"/>
    </location>
</feature>
<dbReference type="GO" id="GO:0009873">
    <property type="term" value="P:ethylene-activated signaling pathway"/>
    <property type="evidence" value="ECO:0007669"/>
    <property type="project" value="UniProtKB-KW"/>
</dbReference>
<dbReference type="InterPro" id="IPR006957">
    <property type="entry name" value="EIN3"/>
</dbReference>
<dbReference type="GO" id="GO:0003700">
    <property type="term" value="F:DNA-binding transcription factor activity"/>
    <property type="evidence" value="ECO:0007669"/>
    <property type="project" value="InterPro"/>
</dbReference>
<dbReference type="GO" id="GO:0003677">
    <property type="term" value="F:DNA binding"/>
    <property type="evidence" value="ECO:0007669"/>
    <property type="project" value="TreeGrafter"/>
</dbReference>
<sequence>MVEIHEEIDPFSPDYAEEEEGEEISYAEPKKRMWKDRMRLQKLKQGPDDEETESSDAKQKQSRRKKMSRAQDAILKYMEVCKAKGFVYGIVPEKGKPVSGSSDSLREWWKETIRCDQNAPAAISQHLPALEQGQLDPTSCMNLLQDLQDTTLDSLLSALMQHSVPPQRRFPLEKGLTPPWWPTGKELWWVHKGLHKNMVHLLIESLMTLKRLGR</sequence>
<dbReference type="InterPro" id="IPR023278">
    <property type="entry name" value="Ethylene_insens-like_DNA-bd"/>
</dbReference>
<accession>A0AAP0R8I0</accession>
<keyword evidence="8" id="KW-1185">Reference proteome</keyword>
<dbReference type="PANTHER" id="PTHR33305">
    <property type="entry name" value="ETHYLENE INSENSITIVE 3-LIKE 2 PROTEIN"/>
    <property type="match status" value="1"/>
</dbReference>
<dbReference type="GO" id="GO:0005634">
    <property type="term" value="C:nucleus"/>
    <property type="evidence" value="ECO:0007669"/>
    <property type="project" value="UniProtKB-SubCell"/>
</dbReference>
<comment type="subcellular location">
    <subcellularLocation>
        <location evidence="1">Nucleus</location>
    </subcellularLocation>
</comment>
<feature type="region of interest" description="Disordered" evidence="5">
    <location>
        <begin position="1"/>
        <end position="68"/>
    </location>
</feature>
<dbReference type="AlphaFoldDB" id="A0AAP0R8I0"/>
<gene>
    <name evidence="7" type="ORF">L1049_002892</name>
</gene>
<name>A0AAP0R8I0_LIQFO</name>
<evidence type="ECO:0000256" key="5">
    <source>
        <dbReference type="SAM" id="MobiDB-lite"/>
    </source>
</evidence>
<feature type="compositionally biased region" description="Basic and acidic residues" evidence="5">
    <location>
        <begin position="28"/>
        <end position="39"/>
    </location>
</feature>
<evidence type="ECO:0000256" key="4">
    <source>
        <dbReference type="ARBA" id="ARBA00023242"/>
    </source>
</evidence>
<proteinExistence type="inferred from homology"/>
<dbReference type="EMBL" id="JBBPBK010000013">
    <property type="protein sequence ID" value="KAK9272519.1"/>
    <property type="molecule type" value="Genomic_DNA"/>
</dbReference>
<dbReference type="InterPro" id="IPR047091">
    <property type="entry name" value="EIN3-like_DNA-bd"/>
</dbReference>